<evidence type="ECO:0000313" key="3">
    <source>
        <dbReference type="Proteomes" id="UP000289954"/>
    </source>
</evidence>
<comment type="caution">
    <text evidence="2">The sequence shown here is derived from an EMBL/GenBank/DDBJ whole genome shotgun (WGS) entry which is preliminary data.</text>
</comment>
<protein>
    <recommendedName>
        <fullName evidence="4">Acetoacetate decarboxylase</fullName>
    </recommendedName>
</protein>
<reference evidence="2 3" key="1">
    <citation type="submission" date="2019-01" db="EMBL/GenBank/DDBJ databases">
        <title>Draft genome sequence of Cellulomonas takizawaensis strain TKZ-21.</title>
        <authorList>
            <person name="Yamamura H."/>
            <person name="Hayashi T."/>
            <person name="Hamada M."/>
            <person name="Serisawa Y."/>
            <person name="Matsuyama K."/>
            <person name="Nakagawa Y."/>
            <person name="Otoguro M."/>
            <person name="Yanagida F."/>
            <person name="Hayakawa M."/>
        </authorList>
    </citation>
    <scope>NUCLEOTIDE SEQUENCE [LARGE SCALE GENOMIC DNA]</scope>
    <source>
        <strain evidence="2 3">NBRC12680</strain>
    </source>
</reference>
<evidence type="ECO:0008006" key="4">
    <source>
        <dbReference type="Google" id="ProtNLM"/>
    </source>
</evidence>
<dbReference type="InterPro" id="IPR023375">
    <property type="entry name" value="ADC_dom_sf"/>
</dbReference>
<accession>A0A402DQC6</accession>
<feature type="region of interest" description="Disordered" evidence="1">
    <location>
        <begin position="300"/>
        <end position="329"/>
    </location>
</feature>
<dbReference type="InterPro" id="IPR010451">
    <property type="entry name" value="Acetoacetate_decarboxylase"/>
</dbReference>
<gene>
    <name evidence="2" type="ORF">CBZ_13640</name>
</gene>
<organism evidence="2 3">
    <name type="scientific">Cellulomonas biazotea</name>
    <dbReference type="NCBI Taxonomy" id="1709"/>
    <lineage>
        <taxon>Bacteria</taxon>
        <taxon>Bacillati</taxon>
        <taxon>Actinomycetota</taxon>
        <taxon>Actinomycetes</taxon>
        <taxon>Micrococcales</taxon>
        <taxon>Cellulomonadaceae</taxon>
        <taxon>Cellulomonas</taxon>
    </lineage>
</organism>
<dbReference type="SUPFAM" id="SSF160104">
    <property type="entry name" value="Acetoacetate decarboxylase-like"/>
    <property type="match status" value="1"/>
</dbReference>
<dbReference type="AlphaFoldDB" id="A0A402DQC6"/>
<dbReference type="GO" id="GO:0016829">
    <property type="term" value="F:lyase activity"/>
    <property type="evidence" value="ECO:0007669"/>
    <property type="project" value="InterPro"/>
</dbReference>
<sequence length="329" mass="34991">MSLLTSAARTVLSRVPSPVPRRQRRLTGQAARVDTIPYAMPVSSEDSPVFMAAFPISLAAARAVLPGRELHPVSLGFGKGVLVATVVNYRATDIGQYIEYSLAIAVTQGPRPAPPLLPMALMRTLHVGQYVVDLPVSTEVSVKGGKGIWGMPKHQASLDFVVTDTTVSAQYDTLDGRFGALVEIERPAPTGLPLKLAAANYCAFRGQLMKSTIYFEATGDVAVGPGAHARIVLGDAPGVQPLKALDIGRRPLFTAWLPTAHGVLDDHYEGWFLTGDTLPEVDADLASGRFGDPLESVVGLGRGETWPPPPDRTRPEVQPAARTATGVTT</sequence>
<proteinExistence type="predicted"/>
<keyword evidence="3" id="KW-1185">Reference proteome</keyword>
<name>A0A402DQC6_9CELL</name>
<dbReference type="Gene3D" id="2.40.400.10">
    <property type="entry name" value="Acetoacetate decarboxylase-like"/>
    <property type="match status" value="1"/>
</dbReference>
<evidence type="ECO:0000256" key="1">
    <source>
        <dbReference type="SAM" id="MobiDB-lite"/>
    </source>
</evidence>
<dbReference type="EMBL" id="BIMR01000089">
    <property type="protein sequence ID" value="GCE76308.1"/>
    <property type="molecule type" value="Genomic_DNA"/>
</dbReference>
<dbReference type="OrthoDB" id="834556at2"/>
<dbReference type="Proteomes" id="UP000289954">
    <property type="component" value="Unassembled WGS sequence"/>
</dbReference>
<dbReference type="Pfam" id="PF06314">
    <property type="entry name" value="ADC"/>
    <property type="match status" value="1"/>
</dbReference>
<evidence type="ECO:0000313" key="2">
    <source>
        <dbReference type="EMBL" id="GCE76308.1"/>
    </source>
</evidence>
<dbReference type="RefSeq" id="WP_130780914.1">
    <property type="nucleotide sequence ID" value="NZ_BIMR01000089.1"/>
</dbReference>